<dbReference type="CDD" id="cd00310">
    <property type="entry name" value="ATP-synt_Fo_a_6"/>
    <property type="match status" value="1"/>
</dbReference>
<dbReference type="InterPro" id="IPR035908">
    <property type="entry name" value="F0_ATP_A_sf"/>
</dbReference>
<evidence type="ECO:0000313" key="14">
    <source>
        <dbReference type="Proteomes" id="UP000037175"/>
    </source>
</evidence>
<feature type="transmembrane region" description="Helical" evidence="11">
    <location>
        <begin position="83"/>
        <end position="110"/>
    </location>
</feature>
<name>A0A0L6VYY8_9FIRM</name>
<dbReference type="PANTHER" id="PTHR42823">
    <property type="entry name" value="ATP SYNTHASE SUBUNIT A, CHLOROPLASTIC"/>
    <property type="match status" value="1"/>
</dbReference>
<keyword evidence="8 11" id="KW-0406">Ion transport</keyword>
<evidence type="ECO:0000256" key="12">
    <source>
        <dbReference type="RuleBase" id="RU000483"/>
    </source>
</evidence>
<dbReference type="PATRIC" id="fig|281456.6.peg.3186"/>
<keyword evidence="5 11" id="KW-0812">Transmembrane</keyword>
<evidence type="ECO:0000256" key="3">
    <source>
        <dbReference type="ARBA" id="ARBA00022448"/>
    </source>
</evidence>
<reference evidence="14" key="1">
    <citation type="submission" date="2015-07" db="EMBL/GenBank/DDBJ databases">
        <title>Complete Genome of Thermincola ferriacetica strain Z-0001T.</title>
        <authorList>
            <person name="Lusk B."/>
            <person name="Badalamenti J.P."/>
            <person name="Parameswaran P."/>
            <person name="Bond D.R."/>
            <person name="Torres C.I."/>
        </authorList>
    </citation>
    <scope>NUCLEOTIDE SEQUENCE [LARGE SCALE GENOMIC DNA]</scope>
    <source>
        <strain evidence="14">Z-0001</strain>
    </source>
</reference>
<evidence type="ECO:0000256" key="11">
    <source>
        <dbReference type="HAMAP-Rule" id="MF_01393"/>
    </source>
</evidence>
<keyword evidence="11" id="KW-1003">Cell membrane</keyword>
<dbReference type="Pfam" id="PF00119">
    <property type="entry name" value="ATP-synt_A"/>
    <property type="match status" value="1"/>
</dbReference>
<keyword evidence="14" id="KW-1185">Reference proteome</keyword>
<keyword evidence="4 11" id="KW-0138">CF(0)</keyword>
<keyword evidence="9 11" id="KW-0472">Membrane</keyword>
<proteinExistence type="inferred from homology"/>
<evidence type="ECO:0000256" key="7">
    <source>
        <dbReference type="ARBA" id="ARBA00022989"/>
    </source>
</evidence>
<feature type="transmembrane region" description="Helical" evidence="11">
    <location>
        <begin position="198"/>
        <end position="223"/>
    </location>
</feature>
<protein>
    <recommendedName>
        <fullName evidence="11 12">ATP synthase subunit a</fullName>
    </recommendedName>
    <alternativeName>
        <fullName evidence="11">ATP synthase F0 sector subunit a</fullName>
    </alternativeName>
    <alternativeName>
        <fullName evidence="11">F-ATPase subunit 6</fullName>
    </alternativeName>
</protein>
<evidence type="ECO:0000256" key="10">
    <source>
        <dbReference type="ARBA" id="ARBA00023310"/>
    </source>
</evidence>
<dbReference type="AlphaFoldDB" id="A0A0L6VYY8"/>
<sequence length="229" mass="25017">MSAEGGHGLPEPFAHVGGIEIPHFVITSWAIILLLGILSYLATRNMKKLPQGLQNVMEFVVEGLFGFFGGIMGEERARKYGPFLATCFLYILLSNYSGLLPGAAMIPGFVPPTNNISITAGLAILVFLSVFYFGIRAKGIGFFKHFFQPMAFLFILNIIEELVRPVSLSLRLYGNIFGEEMIIAKLSEMVPVLVPVPMMLLGVLTGAIQAFVFTLLATTYIAGATDEHH</sequence>
<gene>
    <name evidence="11" type="primary">atpB</name>
    <name evidence="13" type="ORF">Tfer_3044</name>
</gene>
<dbReference type="NCBIfam" id="TIGR01131">
    <property type="entry name" value="ATP_synt_6_or_A"/>
    <property type="match status" value="1"/>
</dbReference>
<comment type="subcellular location">
    <subcellularLocation>
        <location evidence="11 12">Cell membrane</location>
        <topology evidence="11 12">Multi-pass membrane protein</topology>
    </subcellularLocation>
    <subcellularLocation>
        <location evidence="1">Membrane</location>
        <topology evidence="1">Multi-pass membrane protein</topology>
    </subcellularLocation>
</comment>
<feature type="transmembrane region" description="Helical" evidence="11">
    <location>
        <begin position="21"/>
        <end position="42"/>
    </location>
</feature>
<comment type="caution">
    <text evidence="13">The sequence shown here is derived from an EMBL/GenBank/DDBJ whole genome shotgun (WGS) entry which is preliminary data.</text>
</comment>
<dbReference type="PROSITE" id="PS00449">
    <property type="entry name" value="ATPASE_A"/>
    <property type="match status" value="1"/>
</dbReference>
<evidence type="ECO:0000256" key="1">
    <source>
        <dbReference type="ARBA" id="ARBA00004141"/>
    </source>
</evidence>
<dbReference type="GO" id="GO:0005886">
    <property type="term" value="C:plasma membrane"/>
    <property type="evidence" value="ECO:0007669"/>
    <property type="project" value="UniProtKB-SubCell"/>
</dbReference>
<evidence type="ECO:0000256" key="5">
    <source>
        <dbReference type="ARBA" id="ARBA00022692"/>
    </source>
</evidence>
<dbReference type="HAMAP" id="MF_01393">
    <property type="entry name" value="ATP_synth_a_bact"/>
    <property type="match status" value="1"/>
</dbReference>
<evidence type="ECO:0000256" key="8">
    <source>
        <dbReference type="ARBA" id="ARBA00023065"/>
    </source>
</evidence>
<dbReference type="PANTHER" id="PTHR42823:SF3">
    <property type="entry name" value="ATP SYNTHASE SUBUNIT A, CHLOROPLASTIC"/>
    <property type="match status" value="1"/>
</dbReference>
<keyword evidence="3 11" id="KW-0813">Transport</keyword>
<dbReference type="RefSeq" id="WP_013121715.1">
    <property type="nucleotide sequence ID" value="NZ_LGTE01000032.1"/>
</dbReference>
<comment type="similarity">
    <text evidence="2 11 12">Belongs to the ATPase A chain family.</text>
</comment>
<dbReference type="EMBL" id="LGTE01000032">
    <property type="protein sequence ID" value="KNZ68406.1"/>
    <property type="molecule type" value="Genomic_DNA"/>
</dbReference>
<dbReference type="GO" id="GO:0045259">
    <property type="term" value="C:proton-transporting ATP synthase complex"/>
    <property type="evidence" value="ECO:0007669"/>
    <property type="project" value="UniProtKB-KW"/>
</dbReference>
<dbReference type="GO" id="GO:0046933">
    <property type="term" value="F:proton-transporting ATP synthase activity, rotational mechanism"/>
    <property type="evidence" value="ECO:0007669"/>
    <property type="project" value="UniProtKB-UniRule"/>
</dbReference>
<evidence type="ECO:0000256" key="6">
    <source>
        <dbReference type="ARBA" id="ARBA00022781"/>
    </source>
</evidence>
<keyword evidence="10 11" id="KW-0066">ATP synthesis</keyword>
<accession>A0A0L6VYY8</accession>
<dbReference type="GO" id="GO:0042777">
    <property type="term" value="P:proton motive force-driven plasma membrane ATP synthesis"/>
    <property type="evidence" value="ECO:0007669"/>
    <property type="project" value="TreeGrafter"/>
</dbReference>
<dbReference type="SUPFAM" id="SSF81336">
    <property type="entry name" value="F1F0 ATP synthase subunit A"/>
    <property type="match status" value="1"/>
</dbReference>
<dbReference type="Proteomes" id="UP000037175">
    <property type="component" value="Unassembled WGS sequence"/>
</dbReference>
<evidence type="ECO:0000313" key="13">
    <source>
        <dbReference type="EMBL" id="KNZ68406.1"/>
    </source>
</evidence>
<evidence type="ECO:0000256" key="2">
    <source>
        <dbReference type="ARBA" id="ARBA00006810"/>
    </source>
</evidence>
<dbReference type="PRINTS" id="PR00123">
    <property type="entry name" value="ATPASEA"/>
</dbReference>
<organism evidence="13 14">
    <name type="scientific">Thermincola ferriacetica</name>
    <dbReference type="NCBI Taxonomy" id="281456"/>
    <lineage>
        <taxon>Bacteria</taxon>
        <taxon>Bacillati</taxon>
        <taxon>Bacillota</taxon>
        <taxon>Clostridia</taxon>
        <taxon>Eubacteriales</taxon>
        <taxon>Thermincolaceae</taxon>
        <taxon>Thermincola</taxon>
    </lineage>
</organism>
<evidence type="ECO:0000256" key="9">
    <source>
        <dbReference type="ARBA" id="ARBA00023136"/>
    </source>
</evidence>
<feature type="transmembrane region" description="Helical" evidence="11">
    <location>
        <begin position="116"/>
        <end position="135"/>
    </location>
</feature>
<dbReference type="InterPro" id="IPR000568">
    <property type="entry name" value="ATP_synth_F0_asu"/>
</dbReference>
<dbReference type="InterPro" id="IPR045082">
    <property type="entry name" value="ATP_syn_F0_a_bact/chloroplast"/>
</dbReference>
<dbReference type="InterPro" id="IPR023011">
    <property type="entry name" value="ATP_synth_F0_asu_AS"/>
</dbReference>
<comment type="function">
    <text evidence="11 12">Key component of the proton channel; it plays a direct role in the translocation of protons across the membrane.</text>
</comment>
<evidence type="ECO:0000256" key="4">
    <source>
        <dbReference type="ARBA" id="ARBA00022547"/>
    </source>
</evidence>
<keyword evidence="7 11" id="KW-1133">Transmembrane helix</keyword>
<dbReference type="Gene3D" id="1.20.120.220">
    <property type="entry name" value="ATP synthase, F0 complex, subunit A"/>
    <property type="match status" value="1"/>
</dbReference>
<keyword evidence="6 11" id="KW-0375">Hydrogen ion transport</keyword>